<dbReference type="EMBL" id="RIBP01000004">
    <property type="protein sequence ID" value="TRZ37939.1"/>
    <property type="molecule type" value="Genomic_DNA"/>
</dbReference>
<comment type="caution">
    <text evidence="1">The sequence shown here is derived from an EMBL/GenBank/DDBJ whole genome shotgun (WGS) entry which is preliminary data.</text>
</comment>
<evidence type="ECO:0000313" key="2">
    <source>
        <dbReference type="Proteomes" id="UP000319837"/>
    </source>
</evidence>
<evidence type="ECO:0000313" key="1">
    <source>
        <dbReference type="EMBL" id="TRZ37939.1"/>
    </source>
</evidence>
<sequence length="119" mass="13831">MEEKGCFDIKVNRSSKTIDMLIEGTFDPATVAEFVTDYRNKVAYLSIADAKQFKLIIDCKNMDVLTQEMIPYMENSFRLYQELGFDRIIIIIPRSPVLRMQLNRMAKRTSFPNAIIVEI</sequence>
<reference evidence="2" key="1">
    <citation type="submission" date="2018-10" db="EMBL/GenBank/DDBJ databases">
        <title>FDA dAtabase for Regulatory Grade micrObial Sequences (FDA-ARGOS): Supporting development and validation of Infectious Disease Dx tests.</title>
        <authorList>
            <person name="Minogue T."/>
            <person name="Wolcott M."/>
            <person name="Wasieloski L."/>
            <person name="Aguilar W."/>
            <person name="Moore D."/>
            <person name="Tallon L."/>
            <person name="Sadzewicz L."/>
            <person name="Sengamalay N."/>
            <person name="Ott S."/>
            <person name="Godinez A."/>
            <person name="Nagaraj S."/>
            <person name="Vavikolanu K."/>
            <person name="Vyas G."/>
            <person name="Nadendla S."/>
            <person name="George J."/>
            <person name="Sichtig H."/>
        </authorList>
    </citation>
    <scope>NUCLEOTIDE SEQUENCE [LARGE SCALE GENOMIC DNA]</scope>
    <source>
        <strain evidence="2">FDAARGOS_343</strain>
    </source>
</reference>
<gene>
    <name evidence="1" type="ORF">CEQ21_21195</name>
</gene>
<accession>A0A553SLS3</accession>
<name>A0A553SLS3_NIACI</name>
<evidence type="ECO:0008006" key="3">
    <source>
        <dbReference type="Google" id="ProtNLM"/>
    </source>
</evidence>
<organism evidence="1 2">
    <name type="scientific">Niallia circulans</name>
    <name type="common">Bacillus circulans</name>
    <dbReference type="NCBI Taxonomy" id="1397"/>
    <lineage>
        <taxon>Bacteria</taxon>
        <taxon>Bacillati</taxon>
        <taxon>Bacillota</taxon>
        <taxon>Bacilli</taxon>
        <taxon>Bacillales</taxon>
        <taxon>Bacillaceae</taxon>
        <taxon>Niallia</taxon>
    </lineage>
</organism>
<proteinExistence type="predicted"/>
<dbReference type="AlphaFoldDB" id="A0A553SLS3"/>
<protein>
    <recommendedName>
        <fullName evidence="3">STAS domain-containing protein</fullName>
    </recommendedName>
</protein>
<dbReference type="Proteomes" id="UP000319837">
    <property type="component" value="Unassembled WGS sequence"/>
</dbReference>
<dbReference type="RefSeq" id="WP_185766220.1">
    <property type="nucleotide sequence ID" value="NZ_RIBP01000004.1"/>
</dbReference>